<protein>
    <recommendedName>
        <fullName evidence="14">Zinc metalloprotease</fullName>
    </recommendedName>
</protein>
<keyword evidence="6 14" id="KW-0479">Metal-binding</keyword>
<evidence type="ECO:0000256" key="8">
    <source>
        <dbReference type="ARBA" id="ARBA00022801"/>
    </source>
</evidence>
<dbReference type="CDD" id="cd06164">
    <property type="entry name" value="S2P-M50_SpoIVFB_CBS"/>
    <property type="match status" value="1"/>
</dbReference>
<feature type="binding site" evidence="16">
    <location>
        <position position="166"/>
    </location>
    <ligand>
        <name>Zn(2+)</name>
        <dbReference type="ChEBI" id="CHEBI:29105"/>
        <note>catalytic</note>
    </ligand>
</feature>
<feature type="transmembrane region" description="Helical" evidence="14">
    <location>
        <begin position="48"/>
        <end position="67"/>
    </location>
</feature>
<keyword evidence="12 17" id="KW-0129">CBS domain</keyword>
<dbReference type="GO" id="GO:0046872">
    <property type="term" value="F:metal ion binding"/>
    <property type="evidence" value="ECO:0007669"/>
    <property type="project" value="UniProtKB-UniRule"/>
</dbReference>
<evidence type="ECO:0000256" key="5">
    <source>
        <dbReference type="ARBA" id="ARBA00022692"/>
    </source>
</evidence>
<dbReference type="PIRSF" id="PIRSF006404">
    <property type="entry name" value="UCP006404_Pept_M50_CBS"/>
    <property type="match status" value="1"/>
</dbReference>
<comment type="cofactor">
    <cofactor evidence="14 16">
        <name>Zn(2+)</name>
        <dbReference type="ChEBI" id="CHEBI:29105"/>
    </cofactor>
    <text evidence="14 16">Binds 1 zinc ion per subunit.</text>
</comment>
<keyword evidence="8 14" id="KW-0378">Hydrolase</keyword>
<dbReference type="GO" id="GO:0005886">
    <property type="term" value="C:plasma membrane"/>
    <property type="evidence" value="ECO:0007669"/>
    <property type="project" value="UniProtKB-SubCell"/>
</dbReference>
<dbReference type="PROSITE" id="PS51371">
    <property type="entry name" value="CBS"/>
    <property type="match status" value="2"/>
</dbReference>
<dbReference type="Pfam" id="PF02163">
    <property type="entry name" value="Peptidase_M50"/>
    <property type="match status" value="2"/>
</dbReference>
<evidence type="ECO:0000256" key="12">
    <source>
        <dbReference type="ARBA" id="ARBA00023122"/>
    </source>
</evidence>
<comment type="subcellular location">
    <subcellularLocation>
        <location evidence="1 14">Cell membrane</location>
        <topology evidence="1 14">Multi-pass membrane protein</topology>
    </subcellularLocation>
</comment>
<feature type="transmembrane region" description="Helical" evidence="14">
    <location>
        <begin position="196"/>
        <end position="218"/>
    </location>
</feature>
<evidence type="ECO:0000256" key="15">
    <source>
        <dbReference type="PIRSR" id="PIRSR006404-1"/>
    </source>
</evidence>
<evidence type="ECO:0000256" key="4">
    <source>
        <dbReference type="ARBA" id="ARBA00022670"/>
    </source>
</evidence>
<dbReference type="Proteomes" id="UP000321353">
    <property type="component" value="Chromosome"/>
</dbReference>
<keyword evidence="7" id="KW-0677">Repeat</keyword>
<keyword evidence="5 14" id="KW-0812">Transmembrane</keyword>
<evidence type="ECO:0000313" key="21">
    <source>
        <dbReference type="Proteomes" id="UP000321353"/>
    </source>
</evidence>
<accession>A0A5B9M9G6</accession>
<evidence type="ECO:0000256" key="14">
    <source>
        <dbReference type="PIRNR" id="PIRNR006404"/>
    </source>
</evidence>
<dbReference type="AlphaFoldDB" id="A0A5B9M9G6"/>
<dbReference type="KEGG" id="smam:Mal15_18770"/>
<dbReference type="InterPro" id="IPR046342">
    <property type="entry name" value="CBS_dom_sf"/>
</dbReference>
<feature type="transmembrane region" description="Helical" evidence="14">
    <location>
        <begin position="12"/>
        <end position="33"/>
    </location>
</feature>
<keyword evidence="3 14" id="KW-1003">Cell membrane</keyword>
<evidence type="ECO:0000256" key="16">
    <source>
        <dbReference type="PIRSR" id="PIRSR006404-2"/>
    </source>
</evidence>
<keyword evidence="21" id="KW-1185">Reference proteome</keyword>
<reference evidence="20 21" key="1">
    <citation type="submission" date="2019-02" db="EMBL/GenBank/DDBJ databases">
        <title>Planctomycetal bacteria perform biofilm scaping via a novel small molecule.</title>
        <authorList>
            <person name="Jeske O."/>
            <person name="Boedeker C."/>
            <person name="Wiegand S."/>
            <person name="Breitling P."/>
            <person name="Kallscheuer N."/>
            <person name="Jogler M."/>
            <person name="Rohde M."/>
            <person name="Petersen J."/>
            <person name="Medema M.H."/>
            <person name="Surup F."/>
            <person name="Jogler C."/>
        </authorList>
    </citation>
    <scope>NUCLEOTIDE SEQUENCE [LARGE SCALE GENOMIC DNA]</scope>
    <source>
        <strain evidence="20 21">Mal15</strain>
    </source>
</reference>
<evidence type="ECO:0000256" key="1">
    <source>
        <dbReference type="ARBA" id="ARBA00004651"/>
    </source>
</evidence>
<dbReference type="SUPFAM" id="SSF54631">
    <property type="entry name" value="CBS-domain pair"/>
    <property type="match status" value="1"/>
</dbReference>
<dbReference type="PANTHER" id="PTHR39188:SF3">
    <property type="entry name" value="STAGE IV SPORULATION PROTEIN FB"/>
    <property type="match status" value="1"/>
</dbReference>
<feature type="binding site" evidence="16">
    <location>
        <position position="72"/>
    </location>
    <ligand>
        <name>Zn(2+)</name>
        <dbReference type="ChEBI" id="CHEBI:29105"/>
        <note>catalytic</note>
    </ligand>
</feature>
<proteinExistence type="inferred from homology"/>
<dbReference type="PANTHER" id="PTHR39188">
    <property type="entry name" value="MEMBRANE-ASSOCIATED ZINC METALLOPROTEASE M50B"/>
    <property type="match status" value="1"/>
</dbReference>
<comment type="similarity">
    <text evidence="2 14">Belongs to the peptidase M50B family.</text>
</comment>
<evidence type="ECO:0000256" key="6">
    <source>
        <dbReference type="ARBA" id="ARBA00022723"/>
    </source>
</evidence>
<dbReference type="SMART" id="SM00116">
    <property type="entry name" value="CBS"/>
    <property type="match status" value="2"/>
</dbReference>
<sequence>MITKRFKIFELLGFPIYLDLSWFAIAILISWSLATGVFPQQVEGLTGLTYWSMGVVGAMGLFASILAHELGHAVMARRFDLHMRGITLFIFGGVAEMSEEPPSAKSEFYVAIAGPIVSIFIAITCLAVGAVGGGLMPQSFSAVVWYLGMMNGVLVAFNMIPAFPLDGGRVLRSILWHVKGNLRWATKISSSLGSGFGLVLIIMGLMNLLAGNVIGAVWQFLIGMFLRNAAQGSYQQVLVRRALEGEPVSRFMQPNVVTVEPSLSVDTFVEDYVYRLHHKMFPVTDNGRLIGCVTTRDVQQVPRNEWATTTVAKISRDCEQKNTITPSSDAIQALAKMSQAGVSRMMVVDEDRLVGLLSLSDLMKFIALKMELEGGDETSFETSPQPECREGTARSFEQNARASNKRAIEMR</sequence>
<evidence type="ECO:0000256" key="11">
    <source>
        <dbReference type="ARBA" id="ARBA00023049"/>
    </source>
</evidence>
<dbReference type="InterPro" id="IPR016483">
    <property type="entry name" value="UCP006404_Pept_M50_CBS"/>
</dbReference>
<evidence type="ECO:0000313" key="20">
    <source>
        <dbReference type="EMBL" id="QEF97832.1"/>
    </source>
</evidence>
<evidence type="ECO:0000256" key="10">
    <source>
        <dbReference type="ARBA" id="ARBA00022989"/>
    </source>
</evidence>
<feature type="active site" evidence="15">
    <location>
        <position position="69"/>
    </location>
</feature>
<dbReference type="Gene3D" id="3.10.580.10">
    <property type="entry name" value="CBS-domain"/>
    <property type="match status" value="1"/>
</dbReference>
<evidence type="ECO:0000256" key="7">
    <source>
        <dbReference type="ARBA" id="ARBA00022737"/>
    </source>
</evidence>
<feature type="domain" description="CBS" evidence="19">
    <location>
        <begin position="314"/>
        <end position="377"/>
    </location>
</feature>
<evidence type="ECO:0000256" key="18">
    <source>
        <dbReference type="SAM" id="MobiDB-lite"/>
    </source>
</evidence>
<dbReference type="InterPro" id="IPR000644">
    <property type="entry name" value="CBS_dom"/>
</dbReference>
<feature type="binding site" evidence="16">
    <location>
        <position position="68"/>
    </location>
    <ligand>
        <name>Zn(2+)</name>
        <dbReference type="ChEBI" id="CHEBI:29105"/>
        <note>catalytic</note>
    </ligand>
</feature>
<feature type="transmembrane region" description="Helical" evidence="14">
    <location>
        <begin position="79"/>
        <end position="96"/>
    </location>
</feature>
<keyword evidence="9 14" id="KW-0862">Zinc</keyword>
<evidence type="ECO:0000256" key="13">
    <source>
        <dbReference type="ARBA" id="ARBA00023136"/>
    </source>
</evidence>
<feature type="transmembrane region" description="Helical" evidence="14">
    <location>
        <begin position="108"/>
        <end position="131"/>
    </location>
</feature>
<name>A0A5B9M9G6_9BACT</name>
<evidence type="ECO:0000256" key="3">
    <source>
        <dbReference type="ARBA" id="ARBA00022475"/>
    </source>
</evidence>
<gene>
    <name evidence="20" type="primary">rip3_3</name>
    <name evidence="20" type="ORF">Mal15_18770</name>
</gene>
<keyword evidence="10 14" id="KW-1133">Transmembrane helix</keyword>
<keyword evidence="13 14" id="KW-0472">Membrane</keyword>
<keyword evidence="4 14" id="KW-0645">Protease</keyword>
<dbReference type="GO" id="GO:0008237">
    <property type="term" value="F:metallopeptidase activity"/>
    <property type="evidence" value="ECO:0007669"/>
    <property type="project" value="UniProtKB-UniRule"/>
</dbReference>
<feature type="transmembrane region" description="Helical" evidence="14">
    <location>
        <begin position="143"/>
        <end position="163"/>
    </location>
</feature>
<evidence type="ECO:0000256" key="17">
    <source>
        <dbReference type="PROSITE-ProRule" id="PRU00703"/>
    </source>
</evidence>
<dbReference type="RefSeq" id="WP_147867450.1">
    <property type="nucleotide sequence ID" value="NZ_CP036264.1"/>
</dbReference>
<evidence type="ECO:0000259" key="19">
    <source>
        <dbReference type="PROSITE" id="PS51371"/>
    </source>
</evidence>
<keyword evidence="11 14" id="KW-0482">Metalloprotease</keyword>
<dbReference type="InterPro" id="IPR008915">
    <property type="entry name" value="Peptidase_M50"/>
</dbReference>
<dbReference type="EMBL" id="CP036264">
    <property type="protein sequence ID" value="QEF97832.1"/>
    <property type="molecule type" value="Genomic_DNA"/>
</dbReference>
<feature type="domain" description="CBS" evidence="19">
    <location>
        <begin position="252"/>
        <end position="308"/>
    </location>
</feature>
<organism evidence="20 21">
    <name type="scientific">Stieleria maiorica</name>
    <dbReference type="NCBI Taxonomy" id="2795974"/>
    <lineage>
        <taxon>Bacteria</taxon>
        <taxon>Pseudomonadati</taxon>
        <taxon>Planctomycetota</taxon>
        <taxon>Planctomycetia</taxon>
        <taxon>Pirellulales</taxon>
        <taxon>Pirellulaceae</taxon>
        <taxon>Stieleria</taxon>
    </lineage>
</organism>
<feature type="region of interest" description="Disordered" evidence="18">
    <location>
        <begin position="376"/>
        <end position="411"/>
    </location>
</feature>
<dbReference type="Pfam" id="PF00571">
    <property type="entry name" value="CBS"/>
    <property type="match status" value="2"/>
</dbReference>
<evidence type="ECO:0000256" key="9">
    <source>
        <dbReference type="ARBA" id="ARBA00022833"/>
    </source>
</evidence>
<evidence type="ECO:0000256" key="2">
    <source>
        <dbReference type="ARBA" id="ARBA00007931"/>
    </source>
</evidence>
<dbReference type="GO" id="GO:0006508">
    <property type="term" value="P:proteolysis"/>
    <property type="evidence" value="ECO:0007669"/>
    <property type="project" value="UniProtKB-KW"/>
</dbReference>